<dbReference type="STRING" id="44576.SAMN05421881_105718"/>
<dbReference type="PROSITE" id="PS50043">
    <property type="entry name" value="HTH_LUXR_2"/>
    <property type="match status" value="1"/>
</dbReference>
<dbReference type="AlphaFoldDB" id="A0A1H3M813"/>
<dbReference type="CDD" id="cd06170">
    <property type="entry name" value="LuxR_C_like"/>
    <property type="match status" value="1"/>
</dbReference>
<evidence type="ECO:0000259" key="7">
    <source>
        <dbReference type="PROSITE" id="PS50043"/>
    </source>
</evidence>
<dbReference type="SUPFAM" id="SSF52172">
    <property type="entry name" value="CheY-like"/>
    <property type="match status" value="1"/>
</dbReference>
<reference evidence="9 10" key="1">
    <citation type="submission" date="2016-10" db="EMBL/GenBank/DDBJ databases">
        <authorList>
            <person name="de Groot N.N."/>
        </authorList>
    </citation>
    <scope>NUCLEOTIDE SEQUENCE [LARGE SCALE GENOMIC DNA]</scope>
    <source>
        <strain evidence="9 10">Nm1</strain>
    </source>
</reference>
<dbReference type="GO" id="GO:0003677">
    <property type="term" value="F:DNA binding"/>
    <property type="evidence" value="ECO:0007669"/>
    <property type="project" value="UniProtKB-KW"/>
</dbReference>
<keyword evidence="2" id="KW-0902">Two-component regulatory system</keyword>
<keyword evidence="3" id="KW-0805">Transcription regulation</keyword>
<evidence type="ECO:0000313" key="9">
    <source>
        <dbReference type="EMBL" id="SDY72851.1"/>
    </source>
</evidence>
<keyword evidence="4" id="KW-0238">DNA-binding</keyword>
<feature type="modified residue" description="4-aspartylphosphate" evidence="6">
    <location>
        <position position="56"/>
    </location>
</feature>
<dbReference type="Pfam" id="PF00072">
    <property type="entry name" value="Response_reg"/>
    <property type="match status" value="1"/>
</dbReference>
<dbReference type="EMBL" id="FNOY01000057">
    <property type="protein sequence ID" value="SDY72851.1"/>
    <property type="molecule type" value="Genomic_DNA"/>
</dbReference>
<evidence type="ECO:0000256" key="3">
    <source>
        <dbReference type="ARBA" id="ARBA00023015"/>
    </source>
</evidence>
<evidence type="ECO:0000313" key="10">
    <source>
        <dbReference type="Proteomes" id="UP000198640"/>
    </source>
</evidence>
<keyword evidence="5" id="KW-0804">Transcription</keyword>
<dbReference type="InterPro" id="IPR000792">
    <property type="entry name" value="Tscrpt_reg_LuxR_C"/>
</dbReference>
<gene>
    <name evidence="9" type="ORF">SAMN05421881_105718</name>
</gene>
<dbReference type="GO" id="GO:0006355">
    <property type="term" value="P:regulation of DNA-templated transcription"/>
    <property type="evidence" value="ECO:0007669"/>
    <property type="project" value="InterPro"/>
</dbReference>
<protein>
    <submittedName>
        <fullName evidence="9">Two-component response regulator, FixJ family, consists of REC and HTH domains</fullName>
    </submittedName>
</protein>
<name>A0A1H3M813_9PROT</name>
<feature type="domain" description="Response regulatory" evidence="8">
    <location>
        <begin position="7"/>
        <end position="121"/>
    </location>
</feature>
<dbReference type="InterPro" id="IPR001789">
    <property type="entry name" value="Sig_transdc_resp-reg_receiver"/>
</dbReference>
<feature type="domain" description="HTH luxR-type" evidence="7">
    <location>
        <begin position="137"/>
        <end position="202"/>
    </location>
</feature>
<sequence>MNSEQLVVYVVDDDPAVRDAFALMLEQAGIHACLFSGAEDFLAVYQPDFTGCLVLDVRMPGMDGIQLQRALAERRCTLPIIFLTGHGDIPMSVRAIKAGAVDFLSKPVTYSKLLASIRAAFIEQEMRHKASKPNHEAKARLEKLTKREREVATLAAQGLSSKEIATQLTISYRTVEVHRCNIMRKIGARNLLELVRVVRESGWQHI</sequence>
<proteinExistence type="predicted"/>
<dbReference type="GO" id="GO:0000160">
    <property type="term" value="P:phosphorelay signal transduction system"/>
    <property type="evidence" value="ECO:0007669"/>
    <property type="project" value="UniProtKB-KW"/>
</dbReference>
<evidence type="ECO:0000256" key="4">
    <source>
        <dbReference type="ARBA" id="ARBA00023125"/>
    </source>
</evidence>
<dbReference type="Gene3D" id="1.10.10.10">
    <property type="entry name" value="Winged helix-like DNA-binding domain superfamily/Winged helix DNA-binding domain"/>
    <property type="match status" value="1"/>
</dbReference>
<dbReference type="PANTHER" id="PTHR44688">
    <property type="entry name" value="DNA-BINDING TRANSCRIPTIONAL ACTIVATOR DEVR_DOSR"/>
    <property type="match status" value="1"/>
</dbReference>
<accession>A0A1H3M813</accession>
<dbReference type="SMART" id="SM00421">
    <property type="entry name" value="HTH_LUXR"/>
    <property type="match status" value="1"/>
</dbReference>
<keyword evidence="10" id="KW-1185">Reference proteome</keyword>
<dbReference type="RefSeq" id="WP_090415277.1">
    <property type="nucleotide sequence ID" value="NZ_FNOY01000057.1"/>
</dbReference>
<evidence type="ECO:0000256" key="2">
    <source>
        <dbReference type="ARBA" id="ARBA00023012"/>
    </source>
</evidence>
<evidence type="ECO:0000256" key="5">
    <source>
        <dbReference type="ARBA" id="ARBA00023163"/>
    </source>
</evidence>
<keyword evidence="1 6" id="KW-0597">Phosphoprotein</keyword>
<dbReference type="InterPro" id="IPR016032">
    <property type="entry name" value="Sig_transdc_resp-reg_C-effctor"/>
</dbReference>
<evidence type="ECO:0000259" key="8">
    <source>
        <dbReference type="PROSITE" id="PS50110"/>
    </source>
</evidence>
<dbReference type="PANTHER" id="PTHR44688:SF16">
    <property type="entry name" value="DNA-BINDING TRANSCRIPTIONAL ACTIVATOR DEVR_DOSR"/>
    <property type="match status" value="1"/>
</dbReference>
<dbReference type="Pfam" id="PF00196">
    <property type="entry name" value="GerE"/>
    <property type="match status" value="1"/>
</dbReference>
<dbReference type="PROSITE" id="PS00622">
    <property type="entry name" value="HTH_LUXR_1"/>
    <property type="match status" value="1"/>
</dbReference>
<dbReference type="CDD" id="cd17537">
    <property type="entry name" value="REC_FixJ"/>
    <property type="match status" value="1"/>
</dbReference>
<dbReference type="PRINTS" id="PR00038">
    <property type="entry name" value="HTHLUXR"/>
</dbReference>
<dbReference type="SMART" id="SM00448">
    <property type="entry name" value="REC"/>
    <property type="match status" value="1"/>
</dbReference>
<dbReference type="FunFam" id="3.40.50.2300:FF:000018">
    <property type="entry name" value="DNA-binding transcriptional regulator NtrC"/>
    <property type="match status" value="1"/>
</dbReference>
<dbReference type="Proteomes" id="UP000198640">
    <property type="component" value="Unassembled WGS sequence"/>
</dbReference>
<dbReference type="InterPro" id="IPR011006">
    <property type="entry name" value="CheY-like_superfamily"/>
</dbReference>
<dbReference type="PROSITE" id="PS50110">
    <property type="entry name" value="RESPONSE_REGULATORY"/>
    <property type="match status" value="1"/>
</dbReference>
<evidence type="ECO:0000256" key="6">
    <source>
        <dbReference type="PROSITE-ProRule" id="PRU00169"/>
    </source>
</evidence>
<organism evidence="9 10">
    <name type="scientific">Nitrosomonas halophila</name>
    <dbReference type="NCBI Taxonomy" id="44576"/>
    <lineage>
        <taxon>Bacteria</taxon>
        <taxon>Pseudomonadati</taxon>
        <taxon>Pseudomonadota</taxon>
        <taxon>Betaproteobacteria</taxon>
        <taxon>Nitrosomonadales</taxon>
        <taxon>Nitrosomonadaceae</taxon>
        <taxon>Nitrosomonas</taxon>
    </lineage>
</organism>
<dbReference type="Gene3D" id="3.40.50.2300">
    <property type="match status" value="1"/>
</dbReference>
<evidence type="ECO:0000256" key="1">
    <source>
        <dbReference type="ARBA" id="ARBA00022553"/>
    </source>
</evidence>
<dbReference type="SUPFAM" id="SSF46894">
    <property type="entry name" value="C-terminal effector domain of the bipartite response regulators"/>
    <property type="match status" value="1"/>
</dbReference>
<dbReference type="OrthoDB" id="9802186at2"/>
<dbReference type="InterPro" id="IPR036388">
    <property type="entry name" value="WH-like_DNA-bd_sf"/>
</dbReference>